<name>A0AA52EBS5_9PROT</name>
<dbReference type="Proteomes" id="UP001268683">
    <property type="component" value="Chromosome"/>
</dbReference>
<evidence type="ECO:0000259" key="1">
    <source>
        <dbReference type="SMART" id="SM00046"/>
    </source>
</evidence>
<dbReference type="GO" id="GO:0016301">
    <property type="term" value="F:kinase activity"/>
    <property type="evidence" value="ECO:0007669"/>
    <property type="project" value="UniProtKB-KW"/>
</dbReference>
<reference evidence="2" key="1">
    <citation type="submission" date="2023-04" db="EMBL/GenBank/DDBJ databases">
        <title>Complete genome sequence of Temperatibacter marinus.</title>
        <authorList>
            <person name="Rong J.-C."/>
            <person name="Yi M.-L."/>
            <person name="Zhao Q."/>
        </authorList>
    </citation>
    <scope>NUCLEOTIDE SEQUENCE</scope>
    <source>
        <strain evidence="2">NBRC 110045</strain>
    </source>
</reference>
<organism evidence="2 3">
    <name type="scientific">Temperatibacter marinus</name>
    <dbReference type="NCBI Taxonomy" id="1456591"/>
    <lineage>
        <taxon>Bacteria</taxon>
        <taxon>Pseudomonadati</taxon>
        <taxon>Pseudomonadota</taxon>
        <taxon>Alphaproteobacteria</taxon>
        <taxon>Kordiimonadales</taxon>
        <taxon>Temperatibacteraceae</taxon>
        <taxon>Temperatibacter</taxon>
    </lineage>
</organism>
<evidence type="ECO:0000313" key="2">
    <source>
        <dbReference type="EMBL" id="WND01906.1"/>
    </source>
</evidence>
<dbReference type="Gene3D" id="3.40.50.10330">
    <property type="entry name" value="Probable inorganic polyphosphate/atp-NAD kinase, domain 1"/>
    <property type="match status" value="1"/>
</dbReference>
<keyword evidence="2" id="KW-0418">Kinase</keyword>
<dbReference type="Pfam" id="PF00781">
    <property type="entry name" value="DAGK_cat"/>
    <property type="match status" value="1"/>
</dbReference>
<keyword evidence="2" id="KW-0808">Transferase</keyword>
<feature type="domain" description="DAGKc" evidence="1">
    <location>
        <begin position="9"/>
        <end position="139"/>
    </location>
</feature>
<dbReference type="EMBL" id="CP123872">
    <property type="protein sequence ID" value="WND01906.1"/>
    <property type="molecule type" value="Genomic_DNA"/>
</dbReference>
<evidence type="ECO:0000313" key="3">
    <source>
        <dbReference type="Proteomes" id="UP001268683"/>
    </source>
</evidence>
<accession>A0AA52EBS5</accession>
<dbReference type="KEGG" id="tmk:QGN29_10115"/>
<dbReference type="SUPFAM" id="SSF111331">
    <property type="entry name" value="NAD kinase/diacylglycerol kinase-like"/>
    <property type="match status" value="1"/>
</dbReference>
<dbReference type="SMART" id="SM00046">
    <property type="entry name" value="DAGKc"/>
    <property type="match status" value="1"/>
</dbReference>
<gene>
    <name evidence="2" type="ORF">QGN29_10115</name>
</gene>
<sequence length="325" mass="35456">MSQDNGHTPLVAIISNPLSTTNQRKLPAIRRLIEQHSNIIHFELDHIESIREALELFERVGPDLIVINSGDGTVGAVLAMILHKKILSKVPPIAIMPGGKTNMTGADFNVKGAPDAVLRKILAIAKSGDMADHIVEKNVIELDMNDGSDVKVGTFFGGAGVVPAIHWCRNYAHTLKIPLPLAHAWTIINLILSAFGLSKHKGIMVSDDMTIHVFGSGHFTGKFSIMSVTTLDKLLLGLKPFNSVDKGGLKAAMIRPDGRSFLRAVIGLVTRRFGKRVMEGINTRNSDEIRIDTTNAVTLDGEIFQPTEGKPIILRGDRKMAFLRL</sequence>
<dbReference type="InterPro" id="IPR016064">
    <property type="entry name" value="NAD/diacylglycerol_kinase_sf"/>
</dbReference>
<keyword evidence="3" id="KW-1185">Reference proteome</keyword>
<dbReference type="RefSeq" id="WP_310797736.1">
    <property type="nucleotide sequence ID" value="NZ_CP123872.1"/>
</dbReference>
<dbReference type="InterPro" id="IPR001206">
    <property type="entry name" value="Diacylglycerol_kinase_cat_dom"/>
</dbReference>
<proteinExistence type="predicted"/>
<dbReference type="InterPro" id="IPR017438">
    <property type="entry name" value="ATP-NAD_kinase_N"/>
</dbReference>
<protein>
    <submittedName>
        <fullName evidence="2">Acylglycerol kinase family protein</fullName>
    </submittedName>
</protein>
<dbReference type="AlphaFoldDB" id="A0AA52EBS5"/>